<dbReference type="EMBL" id="JACIDS010000006">
    <property type="protein sequence ID" value="MBB3933576.1"/>
    <property type="molecule type" value="Genomic_DNA"/>
</dbReference>
<evidence type="ECO:0000313" key="1">
    <source>
        <dbReference type="EMBL" id="MBB3933576.1"/>
    </source>
</evidence>
<keyword evidence="2" id="KW-1185">Reference proteome</keyword>
<dbReference type="RefSeq" id="WP_183401214.1">
    <property type="nucleotide sequence ID" value="NZ_JACIDS010000006.1"/>
</dbReference>
<gene>
    <name evidence="1" type="ORF">GGR25_004649</name>
</gene>
<proteinExistence type="predicted"/>
<dbReference type="AlphaFoldDB" id="A0A840AZE8"/>
<reference evidence="1 2" key="1">
    <citation type="submission" date="2020-08" db="EMBL/GenBank/DDBJ databases">
        <title>Genomic Encyclopedia of Type Strains, Phase IV (KMG-IV): sequencing the most valuable type-strain genomes for metagenomic binning, comparative biology and taxonomic classification.</title>
        <authorList>
            <person name="Goeker M."/>
        </authorList>
    </citation>
    <scope>NUCLEOTIDE SEQUENCE [LARGE SCALE GENOMIC DNA]</scope>
    <source>
        <strain evidence="1 2">DSM 25966</strain>
    </source>
</reference>
<protein>
    <submittedName>
        <fullName evidence="1">Uncharacterized protein</fullName>
    </submittedName>
</protein>
<sequence>MTDATPATTKADLAPLELKMLIRVSRPGPYVGLNGKAVQRLIELGLVKTRVAGYTLTDEGMRLLRES</sequence>
<comment type="caution">
    <text evidence="1">The sequence shown here is derived from an EMBL/GenBank/DDBJ whole genome shotgun (WGS) entry which is preliminary data.</text>
</comment>
<name>A0A840AZE8_9HYPH</name>
<accession>A0A840AZE8</accession>
<evidence type="ECO:0000313" key="2">
    <source>
        <dbReference type="Proteomes" id="UP000553963"/>
    </source>
</evidence>
<dbReference type="Proteomes" id="UP000553963">
    <property type="component" value="Unassembled WGS sequence"/>
</dbReference>
<organism evidence="1 2">
    <name type="scientific">Kaistia hirudinis</name>
    <dbReference type="NCBI Taxonomy" id="1293440"/>
    <lineage>
        <taxon>Bacteria</taxon>
        <taxon>Pseudomonadati</taxon>
        <taxon>Pseudomonadota</taxon>
        <taxon>Alphaproteobacteria</taxon>
        <taxon>Hyphomicrobiales</taxon>
        <taxon>Kaistiaceae</taxon>
        <taxon>Kaistia</taxon>
    </lineage>
</organism>